<dbReference type="RefSeq" id="WP_048446332.1">
    <property type="nucleotide sequence ID" value="NZ_LABY01000161.1"/>
</dbReference>
<evidence type="ECO:0000256" key="1">
    <source>
        <dbReference type="SAM" id="Coils"/>
    </source>
</evidence>
<keyword evidence="1" id="KW-0175">Coiled coil</keyword>
<dbReference type="InterPro" id="IPR003346">
    <property type="entry name" value="Transposase_20"/>
</dbReference>
<sequence>MTNTMIGLDTAKSVFQLHIVDAAGGVTRRKLRRDELIPFFERHPRCRIVMEACGAAHHWGRVLTALGHEVSLIAPEAVRPFVKRGRKNDAADAAAICEATARPNIKFVPIKTPDQQAILALHTARSLLVKQQTMIVNAVRGLASEFGLTAPQGISKMDELKASVEGDDDLPDAARSVLNTLFQQLTSLSKQIEALEERIVLHARTNETARRLATIPGVGPTTSSLLAATIADISVFPSARHFAAWLGLVPRQFSTGGKTRLGRITKAGNTEIRRLLVLGATSMVRRAEHWRSALGQWVRSALGRRPTRLVTVALANKMARIAWALMSHNEIYRPTRNMSVAT</sequence>
<evidence type="ECO:0000259" key="2">
    <source>
        <dbReference type="Pfam" id="PF01548"/>
    </source>
</evidence>
<dbReference type="GO" id="GO:0004803">
    <property type="term" value="F:transposase activity"/>
    <property type="evidence" value="ECO:0007669"/>
    <property type="project" value="InterPro"/>
</dbReference>
<dbReference type="Pfam" id="PF02371">
    <property type="entry name" value="Transposase_20"/>
    <property type="match status" value="1"/>
</dbReference>
<comment type="caution">
    <text evidence="4">The sequence shown here is derived from an EMBL/GenBank/DDBJ whole genome shotgun (WGS) entry which is preliminary data.</text>
</comment>
<dbReference type="PANTHER" id="PTHR33055">
    <property type="entry name" value="TRANSPOSASE FOR INSERTION SEQUENCE ELEMENT IS1111A"/>
    <property type="match status" value="1"/>
</dbReference>
<dbReference type="PANTHER" id="PTHR33055:SF3">
    <property type="entry name" value="PUTATIVE TRANSPOSASE FOR IS117-RELATED"/>
    <property type="match status" value="1"/>
</dbReference>
<dbReference type="EMBL" id="LABY01000161">
    <property type="protein sequence ID" value="KMO33107.1"/>
    <property type="molecule type" value="Genomic_DNA"/>
</dbReference>
<feature type="domain" description="Transposase IS116/IS110/IS902 C-terminal" evidence="3">
    <location>
        <begin position="210"/>
        <end position="291"/>
    </location>
</feature>
<reference evidence="4 5" key="1">
    <citation type="submission" date="2015-03" db="EMBL/GenBank/DDBJ databases">
        <title>Genome sequencing of Methylobacterium variabile DSM 16961.</title>
        <authorList>
            <person name="Chaudhry V."/>
            <person name="Patil P.B."/>
        </authorList>
    </citation>
    <scope>NUCLEOTIDE SEQUENCE [LARGE SCALE GENOMIC DNA]</scope>
    <source>
        <strain evidence="4 5">DSM 16961</strain>
    </source>
</reference>
<name>A0A0J6SHB8_9HYPH</name>
<organism evidence="4 5">
    <name type="scientific">Methylobacterium variabile</name>
    <dbReference type="NCBI Taxonomy" id="298794"/>
    <lineage>
        <taxon>Bacteria</taxon>
        <taxon>Pseudomonadati</taxon>
        <taxon>Pseudomonadota</taxon>
        <taxon>Alphaproteobacteria</taxon>
        <taxon>Hyphomicrobiales</taxon>
        <taxon>Methylobacteriaceae</taxon>
        <taxon>Methylobacterium</taxon>
    </lineage>
</organism>
<dbReference type="Pfam" id="PF01548">
    <property type="entry name" value="DEDD_Tnp_IS110"/>
    <property type="match status" value="1"/>
</dbReference>
<accession>A0A0J6SHB8</accession>
<evidence type="ECO:0000313" key="4">
    <source>
        <dbReference type="EMBL" id="KMO33107.1"/>
    </source>
</evidence>
<dbReference type="GO" id="GO:0006313">
    <property type="term" value="P:DNA transposition"/>
    <property type="evidence" value="ECO:0007669"/>
    <property type="project" value="InterPro"/>
</dbReference>
<dbReference type="InterPro" id="IPR047650">
    <property type="entry name" value="Transpos_IS110"/>
</dbReference>
<dbReference type="PATRIC" id="fig|298794.3.peg.1774"/>
<protein>
    <submittedName>
        <fullName evidence="4">Transposase</fullName>
    </submittedName>
</protein>
<gene>
    <name evidence="4" type="ORF">VQ02_21910</name>
</gene>
<keyword evidence="5" id="KW-1185">Reference proteome</keyword>
<dbReference type="Proteomes" id="UP000035955">
    <property type="component" value="Unassembled WGS sequence"/>
</dbReference>
<dbReference type="OrthoDB" id="5289737at2"/>
<feature type="domain" description="Transposase IS110-like N-terminal" evidence="2">
    <location>
        <begin position="6"/>
        <end position="142"/>
    </location>
</feature>
<feature type="coiled-coil region" evidence="1">
    <location>
        <begin position="178"/>
        <end position="205"/>
    </location>
</feature>
<dbReference type="AlphaFoldDB" id="A0A0J6SHB8"/>
<proteinExistence type="predicted"/>
<dbReference type="NCBIfam" id="NF033542">
    <property type="entry name" value="transpos_IS110"/>
    <property type="match status" value="1"/>
</dbReference>
<dbReference type="InterPro" id="IPR002525">
    <property type="entry name" value="Transp_IS110-like_N"/>
</dbReference>
<dbReference type="GO" id="GO:0003677">
    <property type="term" value="F:DNA binding"/>
    <property type="evidence" value="ECO:0007669"/>
    <property type="project" value="InterPro"/>
</dbReference>
<evidence type="ECO:0000259" key="3">
    <source>
        <dbReference type="Pfam" id="PF02371"/>
    </source>
</evidence>
<evidence type="ECO:0000313" key="5">
    <source>
        <dbReference type="Proteomes" id="UP000035955"/>
    </source>
</evidence>